<evidence type="ECO:0000313" key="5">
    <source>
        <dbReference type="Proteomes" id="UP000672032"/>
    </source>
</evidence>
<feature type="region of interest" description="Disordered" evidence="2">
    <location>
        <begin position="500"/>
        <end position="519"/>
    </location>
</feature>
<feature type="region of interest" description="Disordered" evidence="2">
    <location>
        <begin position="1"/>
        <end position="26"/>
    </location>
</feature>
<feature type="compositionally biased region" description="Acidic residues" evidence="2">
    <location>
        <begin position="409"/>
        <end position="418"/>
    </location>
</feature>
<feature type="region of interest" description="Disordered" evidence="2">
    <location>
        <begin position="38"/>
        <end position="80"/>
    </location>
</feature>
<dbReference type="Proteomes" id="UP000672032">
    <property type="component" value="Chromosome 5"/>
</dbReference>
<feature type="region of interest" description="Disordered" evidence="2">
    <location>
        <begin position="177"/>
        <end position="333"/>
    </location>
</feature>
<sequence>MAAYENTVKPRKPVTTYGKPSRKHLAGHSYAKLVHRATSSDLTSADHTLEHESTLSNHERVRKIYRPPPSKPSVSRTQPAVDLYDVPLSDDEDPPLMRKGVTKSVQKIKAKSTIYDVPLSDDDAQPTMRKNVSKSVQKVKAKPSIYDIPPGDDDAHPTMRKNVSKLLQKAPQHPAIYDVPLSADDDPPSVKKSLSKGLPKATQQPTVVRKSKHSSTIEPVNAKLVEMPERKRRKLSPVEQPRPGPVKLPAAPLKAPPNSRNGKAQPTSNSLLKRQAVYTKPISESSLKIPAARRGLQRQRNKTPEPQLLGSPASTDTEMNQQSATHPARHISPKAAKLRGALLDNNHETEGTASTSGDELSVVVSKPKKVYPMARILSRTAALAKPTNTTPRKRLIDSLVEQMPHQDSSDEEDDDSENEHENSQVEDHFQHLKDLRARSLTPEMSTFTASQPSQGSQITGPKFTYSRQRSMLVEVDMMEQLAFDVPLEVPQVSHHRRGSIPTLKPLSSFREEEEEDDEAANTTIRTIHELRQAGANSRFADEVMDLLDRIGKPAAKPSSLRRSGLLDLGIKMKDKAFVRQFRAHGAEQQLFADIGQETDPISGFLMTSLIAPILAEGSVALVVSQLQQSGIAKLLDRLISVEKSITSVAKERKMNMSKMAQNSLSAYHDSLLEIPAWKDLGPRELSPRILALKCLELMVRQTREAGDASDIIPEELNTSLFEILKSSDDDALWDIPHGTQAIGFYLTLSTLESYSLVSRTAQDETIWIRQFLPVIGNTLNTALNRPLDSFGEQQILALKLTLNVTNHNPKACDAIASSDLMFTILRTIVAKFKNMSNLWAEEEIVMAVDNLILLIGAMINFALWSTKALESIDNFAGMAKDPLDELIQLFVDNREKTFEVDSQHESHKNVPFGYLSVLLGHFCLFPAIEKRIRMGQTTKTLNPLISSIHEFIIYHRAADDEIAPNEDGHSPHVTVTEQLEDLVKKLMTIKGTSS</sequence>
<dbReference type="OrthoDB" id="78088at2759"/>
<evidence type="ECO:0000313" key="4">
    <source>
        <dbReference type="EMBL" id="QSZ34815.1"/>
    </source>
</evidence>
<dbReference type="PANTHER" id="PTHR22100:SF13">
    <property type="entry name" value="WINGS APART-LIKE PROTEIN HOMOLOG"/>
    <property type="match status" value="1"/>
</dbReference>
<feature type="compositionally biased region" description="Basic and acidic residues" evidence="2">
    <location>
        <begin position="419"/>
        <end position="428"/>
    </location>
</feature>
<feature type="compositionally biased region" description="Low complexity" evidence="2">
    <location>
        <begin position="247"/>
        <end position="257"/>
    </location>
</feature>
<accession>A0A8A3PIF7</accession>
<gene>
    <name evidence="4" type="ORF">DSL72_007674</name>
</gene>
<comment type="similarity">
    <text evidence="1">Belongs to the WAPL family.</text>
</comment>
<feature type="region of interest" description="Disordered" evidence="2">
    <location>
        <begin position="402"/>
        <end position="428"/>
    </location>
</feature>
<organism evidence="4 5">
    <name type="scientific">Monilinia vaccinii-corymbosi</name>
    <dbReference type="NCBI Taxonomy" id="61207"/>
    <lineage>
        <taxon>Eukaryota</taxon>
        <taxon>Fungi</taxon>
        <taxon>Dikarya</taxon>
        <taxon>Ascomycota</taxon>
        <taxon>Pezizomycotina</taxon>
        <taxon>Leotiomycetes</taxon>
        <taxon>Helotiales</taxon>
        <taxon>Sclerotiniaceae</taxon>
        <taxon>Monilinia</taxon>
    </lineage>
</organism>
<reference evidence="4" key="1">
    <citation type="submission" date="2020-10" db="EMBL/GenBank/DDBJ databases">
        <title>Genome Sequence of Monilinia vaccinii-corymbosi Sheds Light on Mummy Berry Disease Infection of Blueberry and Mating Type.</title>
        <authorList>
            <person name="Yow A.G."/>
            <person name="Zhang Y."/>
            <person name="Bansal K."/>
            <person name="Eacker S.M."/>
            <person name="Sullivan S."/>
            <person name="Liachko I."/>
            <person name="Cubeta M.A."/>
            <person name="Rollins J.A."/>
            <person name="Ashrafi H."/>
        </authorList>
    </citation>
    <scope>NUCLEOTIDE SEQUENCE</scope>
    <source>
        <strain evidence="4">RL-1</strain>
    </source>
</reference>
<dbReference type="EMBL" id="CP063409">
    <property type="protein sequence ID" value="QSZ34815.1"/>
    <property type="molecule type" value="Genomic_DNA"/>
</dbReference>
<protein>
    <recommendedName>
        <fullName evidence="3">Wings apart-like protein C-terminal domain-containing protein</fullName>
    </recommendedName>
</protein>
<evidence type="ECO:0000256" key="2">
    <source>
        <dbReference type="SAM" id="MobiDB-lite"/>
    </source>
</evidence>
<feature type="compositionally biased region" description="Basic and acidic residues" evidence="2">
    <location>
        <begin position="47"/>
        <end position="59"/>
    </location>
</feature>
<evidence type="ECO:0000256" key="1">
    <source>
        <dbReference type="ARBA" id="ARBA00006854"/>
    </source>
</evidence>
<feature type="compositionally biased region" description="Polar residues" evidence="2">
    <location>
        <begin position="312"/>
        <end position="325"/>
    </location>
</feature>
<name>A0A8A3PIF7_9HELO</name>
<dbReference type="InterPro" id="IPR022771">
    <property type="entry name" value="WAPL_C"/>
</dbReference>
<dbReference type="PANTHER" id="PTHR22100">
    <property type="entry name" value="WINGS APART-LIKE PROTEIN HOMOLOG"/>
    <property type="match status" value="1"/>
</dbReference>
<feature type="domain" description="Wings apart-like protein C-terminal" evidence="3">
    <location>
        <begin position="524"/>
        <end position="867"/>
    </location>
</feature>
<dbReference type="Gene3D" id="1.25.10.10">
    <property type="entry name" value="Leucine-rich Repeat Variant"/>
    <property type="match status" value="2"/>
</dbReference>
<evidence type="ECO:0000259" key="3">
    <source>
        <dbReference type="Pfam" id="PF07814"/>
    </source>
</evidence>
<dbReference type="InterPro" id="IPR039874">
    <property type="entry name" value="WAPL"/>
</dbReference>
<feature type="compositionally biased region" description="Polar residues" evidence="2">
    <location>
        <begin position="258"/>
        <end position="272"/>
    </location>
</feature>
<dbReference type="InterPro" id="IPR011989">
    <property type="entry name" value="ARM-like"/>
</dbReference>
<dbReference type="AlphaFoldDB" id="A0A8A3PIF7"/>
<keyword evidence="5" id="KW-1185">Reference proteome</keyword>
<proteinExistence type="inferred from homology"/>
<dbReference type="Pfam" id="PF07814">
    <property type="entry name" value="WAPL"/>
    <property type="match status" value="1"/>
</dbReference>